<dbReference type="Proteomes" id="UP000319731">
    <property type="component" value="Unassembled WGS sequence"/>
</dbReference>
<comment type="caution">
    <text evidence="2">The sequence shown here is derived from an EMBL/GenBank/DDBJ whole genome shotgun (WGS) entry which is preliminary data.</text>
</comment>
<evidence type="ECO:0000256" key="1">
    <source>
        <dbReference type="SAM" id="MobiDB-lite"/>
    </source>
</evidence>
<dbReference type="AlphaFoldDB" id="A0A507BX92"/>
<feature type="compositionally biased region" description="Polar residues" evidence="1">
    <location>
        <begin position="199"/>
        <end position="217"/>
    </location>
</feature>
<evidence type="ECO:0000313" key="3">
    <source>
        <dbReference type="Proteomes" id="UP000319731"/>
    </source>
</evidence>
<feature type="compositionally biased region" description="Pro residues" evidence="1">
    <location>
        <begin position="219"/>
        <end position="234"/>
    </location>
</feature>
<sequence length="450" mass="50481">MAAYPRFDGRNGRVQDPYAFETTEYDTTSLSSDWNPSSFAVIDAPINTIVPAAKQGTTNPTIPSNQLDLPSLRITREDVREQLRELGYNDADLPNTVIDEFMTDLRDMYRREIQSDGILANVEFDLASNIVNDDASRQSEYAESSKVVQPVSERFHDYRGSAMNGGDSHENGIGTDYRTNGGLVTAQMSPEMVVRSVSKRVSPTNSTLDELRSSNLYPNPIPPPPAPPSVPSPQPQQQQYQPPSQQQGITTPQRPSPRQSNAASPRNNDNDSKPDAVCPVSESRGRNAPPANDDDANRGIDSIMRKLDLMDLNSVKKRVEEQKRWRSLHSLEDVSYSGRDWRRDVEQSLTTLGEETILHDEPSNYESRPLSAFSRYTTRTRASAPLPTKPKKHDPVALYHKHKAQWTSDPFLARLDGLVVRPSTRPNFRSEFCSMNAYSVFHMVKDCVVL</sequence>
<feature type="compositionally biased region" description="Polar residues" evidence="1">
    <location>
        <begin position="248"/>
        <end position="267"/>
    </location>
</feature>
<dbReference type="SUPFAM" id="SSF81995">
    <property type="entry name" value="beta-sandwich domain of Sec23/24"/>
    <property type="match status" value="1"/>
</dbReference>
<dbReference type="RefSeq" id="XP_031023070.1">
    <property type="nucleotide sequence ID" value="XM_031170938.1"/>
</dbReference>
<keyword evidence="3" id="KW-1185">Reference proteome</keyword>
<accession>A0A507BX92</accession>
<protein>
    <submittedName>
        <fullName evidence="2">Uncharacterized protein</fullName>
    </submittedName>
</protein>
<dbReference type="GeneID" id="42006235"/>
<dbReference type="EMBL" id="QEAO01000040">
    <property type="protein sequence ID" value="TPX31711.1"/>
    <property type="molecule type" value="Genomic_DNA"/>
</dbReference>
<name>A0A507BX92_9FUNG</name>
<proteinExistence type="predicted"/>
<organism evidence="2 3">
    <name type="scientific">Synchytrium microbalum</name>
    <dbReference type="NCBI Taxonomy" id="1806994"/>
    <lineage>
        <taxon>Eukaryota</taxon>
        <taxon>Fungi</taxon>
        <taxon>Fungi incertae sedis</taxon>
        <taxon>Chytridiomycota</taxon>
        <taxon>Chytridiomycota incertae sedis</taxon>
        <taxon>Chytridiomycetes</taxon>
        <taxon>Synchytriales</taxon>
        <taxon>Synchytriaceae</taxon>
        <taxon>Synchytrium</taxon>
    </lineage>
</organism>
<dbReference type="OrthoDB" id="6343432at2759"/>
<feature type="region of interest" description="Disordered" evidence="1">
    <location>
        <begin position="195"/>
        <end position="299"/>
    </location>
</feature>
<evidence type="ECO:0000313" key="2">
    <source>
        <dbReference type="EMBL" id="TPX31711.1"/>
    </source>
</evidence>
<feature type="compositionally biased region" description="Low complexity" evidence="1">
    <location>
        <begin position="235"/>
        <end position="247"/>
    </location>
</feature>
<gene>
    <name evidence="2" type="ORF">SmJEL517_g05010</name>
</gene>
<reference evidence="2 3" key="1">
    <citation type="journal article" date="2019" name="Sci. Rep.">
        <title>Comparative genomics of chytrid fungi reveal insights into the obligate biotrophic and pathogenic lifestyle of Synchytrium endobioticum.</title>
        <authorList>
            <person name="van de Vossenberg B.T.L.H."/>
            <person name="Warris S."/>
            <person name="Nguyen H.D.T."/>
            <person name="van Gent-Pelzer M.P.E."/>
            <person name="Joly D.L."/>
            <person name="van de Geest H.C."/>
            <person name="Bonants P.J.M."/>
            <person name="Smith D.S."/>
            <person name="Levesque C.A."/>
            <person name="van der Lee T.A.J."/>
        </authorList>
    </citation>
    <scope>NUCLEOTIDE SEQUENCE [LARGE SCALE GENOMIC DNA]</scope>
    <source>
        <strain evidence="2 3">JEL517</strain>
    </source>
</reference>